<dbReference type="OrthoDB" id="3360976at2759"/>
<dbReference type="EMBL" id="SEOQ01000995">
    <property type="protein sequence ID" value="TFY54720.1"/>
    <property type="molecule type" value="Genomic_DNA"/>
</dbReference>
<dbReference type="InterPro" id="IPR046528">
    <property type="entry name" value="DUF6593"/>
</dbReference>
<sequence>MNLHVSRGSFLNTVLRDDSGEPHYHIETSFTKELRGRETTVSRFLPGTDAFGSGEALPEQEIAKIEWHRFKPTLFKWLGRAVEVGTYMPYKGALWRKRAFTATDGQSYVWTYGLRRSYLARDDDTHTCIARYHRRSFDLIRGESRKAYLEISPDGLNIADEIVVTFVYIERRREQRRRRA</sequence>
<protein>
    <recommendedName>
        <fullName evidence="1">DUF6593 domain-containing protein</fullName>
    </recommendedName>
</protein>
<evidence type="ECO:0000259" key="1">
    <source>
        <dbReference type="Pfam" id="PF20236"/>
    </source>
</evidence>
<dbReference type="Proteomes" id="UP000298327">
    <property type="component" value="Unassembled WGS sequence"/>
</dbReference>
<comment type="caution">
    <text evidence="2">The sequence shown here is derived from an EMBL/GenBank/DDBJ whole genome shotgun (WGS) entry which is preliminary data.</text>
</comment>
<reference evidence="2 3" key="1">
    <citation type="submission" date="2019-02" db="EMBL/GenBank/DDBJ databases">
        <title>Genome sequencing of the rare red list fungi Dentipellis fragilis.</title>
        <authorList>
            <person name="Buettner E."/>
            <person name="Kellner H."/>
        </authorList>
    </citation>
    <scope>NUCLEOTIDE SEQUENCE [LARGE SCALE GENOMIC DNA]</scope>
    <source>
        <strain evidence="2 3">DSM 105465</strain>
    </source>
</reference>
<keyword evidence="3" id="KW-1185">Reference proteome</keyword>
<accession>A0A4Y9XX82</accession>
<gene>
    <name evidence="2" type="ORF">EVG20_g9592</name>
</gene>
<dbReference type="AlphaFoldDB" id="A0A4Y9XX82"/>
<proteinExistence type="predicted"/>
<evidence type="ECO:0000313" key="3">
    <source>
        <dbReference type="Proteomes" id="UP000298327"/>
    </source>
</evidence>
<name>A0A4Y9XX82_9AGAM</name>
<evidence type="ECO:0000313" key="2">
    <source>
        <dbReference type="EMBL" id="TFY54720.1"/>
    </source>
</evidence>
<organism evidence="2 3">
    <name type="scientific">Dentipellis fragilis</name>
    <dbReference type="NCBI Taxonomy" id="205917"/>
    <lineage>
        <taxon>Eukaryota</taxon>
        <taxon>Fungi</taxon>
        <taxon>Dikarya</taxon>
        <taxon>Basidiomycota</taxon>
        <taxon>Agaricomycotina</taxon>
        <taxon>Agaricomycetes</taxon>
        <taxon>Russulales</taxon>
        <taxon>Hericiaceae</taxon>
        <taxon>Dentipellis</taxon>
    </lineage>
</organism>
<dbReference type="Pfam" id="PF20236">
    <property type="entry name" value="DUF6593"/>
    <property type="match status" value="1"/>
</dbReference>
<feature type="domain" description="DUF6593" evidence="1">
    <location>
        <begin position="10"/>
        <end position="174"/>
    </location>
</feature>